<organism evidence="2 3">
    <name type="scientific">Hibiscus syriacus</name>
    <name type="common">Rose of Sharon</name>
    <dbReference type="NCBI Taxonomy" id="106335"/>
    <lineage>
        <taxon>Eukaryota</taxon>
        <taxon>Viridiplantae</taxon>
        <taxon>Streptophyta</taxon>
        <taxon>Embryophyta</taxon>
        <taxon>Tracheophyta</taxon>
        <taxon>Spermatophyta</taxon>
        <taxon>Magnoliopsida</taxon>
        <taxon>eudicotyledons</taxon>
        <taxon>Gunneridae</taxon>
        <taxon>Pentapetalae</taxon>
        <taxon>rosids</taxon>
        <taxon>malvids</taxon>
        <taxon>Malvales</taxon>
        <taxon>Malvaceae</taxon>
        <taxon>Malvoideae</taxon>
        <taxon>Hibiscus</taxon>
    </lineage>
</organism>
<keyword evidence="1" id="KW-1133">Transmembrane helix</keyword>
<reference evidence="2" key="1">
    <citation type="submission" date="2019-09" db="EMBL/GenBank/DDBJ databases">
        <title>Draft genome information of white flower Hibiscus syriacus.</title>
        <authorList>
            <person name="Kim Y.-M."/>
        </authorList>
    </citation>
    <scope>NUCLEOTIDE SEQUENCE [LARGE SCALE GENOMIC DNA]</scope>
    <source>
        <strain evidence="2">YM2019G1</strain>
    </source>
</reference>
<keyword evidence="3" id="KW-1185">Reference proteome</keyword>
<feature type="transmembrane region" description="Helical" evidence="1">
    <location>
        <begin position="51"/>
        <end position="72"/>
    </location>
</feature>
<evidence type="ECO:0000313" key="2">
    <source>
        <dbReference type="EMBL" id="KAE8692604.1"/>
    </source>
</evidence>
<protein>
    <submittedName>
        <fullName evidence="2">Ras-related protein RABD1-like isoform 1</fullName>
    </submittedName>
</protein>
<dbReference type="EMBL" id="VEPZ02001131">
    <property type="protein sequence ID" value="KAE8692604.1"/>
    <property type="molecule type" value="Genomic_DNA"/>
</dbReference>
<dbReference type="AlphaFoldDB" id="A0A6A2ZKN6"/>
<proteinExistence type="predicted"/>
<gene>
    <name evidence="2" type="ORF">F3Y22_tig00110831pilonHSYRG00144</name>
</gene>
<feature type="transmembrane region" description="Helical" evidence="1">
    <location>
        <begin position="84"/>
        <end position="101"/>
    </location>
</feature>
<dbReference type="PANTHER" id="PTHR34116">
    <property type="entry name" value="PLASMINOGEN ACTIVATOR INHIBITOR"/>
    <property type="match status" value="1"/>
</dbReference>
<accession>A0A6A2ZKN6</accession>
<keyword evidence="1" id="KW-0472">Membrane</keyword>
<keyword evidence="1" id="KW-0812">Transmembrane</keyword>
<evidence type="ECO:0000256" key="1">
    <source>
        <dbReference type="SAM" id="Phobius"/>
    </source>
</evidence>
<sequence length="209" mass="23414">MFVLQLFLVLMGPELRDVRIKLPLYFTRIATPVIQNFDDITLCTYPLLNNIILGLFANVLTAYLLWLGKQILKLVINKGLQKRVYTLIFSVSTFLPLRVLLPGLSVLSKPGQFLFEALSFSAFLVMLCCVGVCIVILVYCPVVDCQALGNLNDLEARRSVVLNDHNDTASLIVNQGHLEGSDAMSPKQGFNASTKRRSISFRTFIRDET</sequence>
<comment type="caution">
    <text evidence="2">The sequence shown here is derived from an EMBL/GenBank/DDBJ whole genome shotgun (WGS) entry which is preliminary data.</text>
</comment>
<feature type="transmembrane region" description="Helical" evidence="1">
    <location>
        <begin position="113"/>
        <end position="140"/>
    </location>
</feature>
<dbReference type="PANTHER" id="PTHR34116:SF2">
    <property type="entry name" value="THH1_TOM1_TOM3 DOMAIN-CONTAINING PROTEIN"/>
    <property type="match status" value="1"/>
</dbReference>
<evidence type="ECO:0000313" key="3">
    <source>
        <dbReference type="Proteomes" id="UP000436088"/>
    </source>
</evidence>
<name>A0A6A2ZKN6_HIBSY</name>
<dbReference type="Proteomes" id="UP000436088">
    <property type="component" value="Unassembled WGS sequence"/>
</dbReference>